<organism evidence="1 2">
    <name type="scientific">Handroanthus impetiginosus</name>
    <dbReference type="NCBI Taxonomy" id="429701"/>
    <lineage>
        <taxon>Eukaryota</taxon>
        <taxon>Viridiplantae</taxon>
        <taxon>Streptophyta</taxon>
        <taxon>Embryophyta</taxon>
        <taxon>Tracheophyta</taxon>
        <taxon>Spermatophyta</taxon>
        <taxon>Magnoliopsida</taxon>
        <taxon>eudicotyledons</taxon>
        <taxon>Gunneridae</taxon>
        <taxon>Pentapetalae</taxon>
        <taxon>asterids</taxon>
        <taxon>lamiids</taxon>
        <taxon>Lamiales</taxon>
        <taxon>Bignoniaceae</taxon>
        <taxon>Crescentiina</taxon>
        <taxon>Tabebuia alliance</taxon>
        <taxon>Handroanthus</taxon>
    </lineage>
</organism>
<dbReference type="EMBL" id="NKXS01006057">
    <property type="protein sequence ID" value="PIN02131.1"/>
    <property type="molecule type" value="Genomic_DNA"/>
</dbReference>
<evidence type="ECO:0000313" key="2">
    <source>
        <dbReference type="Proteomes" id="UP000231279"/>
    </source>
</evidence>
<dbReference type="AlphaFoldDB" id="A0A2G9GA11"/>
<evidence type="ECO:0000313" key="1">
    <source>
        <dbReference type="EMBL" id="PIN02131.1"/>
    </source>
</evidence>
<dbReference type="Proteomes" id="UP000231279">
    <property type="component" value="Unassembled WGS sequence"/>
</dbReference>
<proteinExistence type="predicted"/>
<protein>
    <submittedName>
        <fullName evidence="1">Uncharacterized protein</fullName>
    </submittedName>
</protein>
<reference evidence="2" key="1">
    <citation type="journal article" date="2018" name="Gigascience">
        <title>Genome assembly of the Pink Ipe (Handroanthus impetiginosus, Bignoniaceae), a highly valued, ecologically keystone Neotropical timber forest tree.</title>
        <authorList>
            <person name="Silva-Junior O.B."/>
            <person name="Grattapaglia D."/>
            <person name="Novaes E."/>
            <person name="Collevatti R.G."/>
        </authorList>
    </citation>
    <scope>NUCLEOTIDE SEQUENCE [LARGE SCALE GENOMIC DNA]</scope>
    <source>
        <strain evidence="2">cv. UFG-1</strain>
    </source>
</reference>
<name>A0A2G9GA11_9LAMI</name>
<comment type="caution">
    <text evidence="1">The sequence shown here is derived from an EMBL/GenBank/DDBJ whole genome shotgun (WGS) entry which is preliminary data.</text>
</comment>
<sequence>MSNGEAEWTKMCFIFGTLKSVDVFEDHEVIKIFNDRSIPPHSEAHNRVPSIPTNVRRGSPSPISSSFWNDLPRIVGRSEVIFQDSVQYPLPRTTIFTPNELIVGACQDQIRTPTLCSRVHQCHTSDLSTGEAGCSSHASLATSKKTDRHCY</sequence>
<accession>A0A2G9GA11</accession>
<keyword evidence="2" id="KW-1185">Reference proteome</keyword>
<gene>
    <name evidence="1" type="ORF">CDL12_25354</name>
</gene>